<dbReference type="AlphaFoldDB" id="A0A4R1R494"/>
<feature type="domain" description="Spore protein YkvP/CgeB glycosyl transferase-like" evidence="1">
    <location>
        <begin position="164"/>
        <end position="279"/>
    </location>
</feature>
<keyword evidence="3" id="KW-1185">Reference proteome</keyword>
<evidence type="ECO:0000259" key="1">
    <source>
        <dbReference type="Pfam" id="PF13524"/>
    </source>
</evidence>
<dbReference type="GO" id="GO:0016740">
    <property type="term" value="F:transferase activity"/>
    <property type="evidence" value="ECO:0007669"/>
    <property type="project" value="UniProtKB-KW"/>
</dbReference>
<dbReference type="InterPro" id="IPR055259">
    <property type="entry name" value="YkvP/CgeB_Glyco_trans-like"/>
</dbReference>
<sequence>MKKSLLIIHPYVEFDPGRFLEDALRSIGFKIDLYTEYIDFNTINQNLYDVVLFIESPYRPAVKILNINRVKIPRLYWILHGESRLVYNLNFTRVNKIDYLLFATSLHLAKQYHLPYQLFPMAVDPTNIPNRLPLAERKYDISFVGSFIKIYQERNDLLNLIQQSFPKQRLRFETGVFLRKMGEIYADSRIVFNWNYGNVLTMRLFEGMAAGSLMLTNYAHNIELLGQNGRHYVIYDDPRDLINKIAFYLSNLGLTQEIAKNGYQKVMTEHTYIHRARLLERIILQL</sequence>
<dbReference type="Proteomes" id="UP000295008">
    <property type="component" value="Unassembled WGS sequence"/>
</dbReference>
<protein>
    <submittedName>
        <fullName evidence="2">Glycosyl transferase family 1</fullName>
    </submittedName>
</protein>
<dbReference type="SUPFAM" id="SSF53756">
    <property type="entry name" value="UDP-Glycosyltransferase/glycogen phosphorylase"/>
    <property type="match status" value="1"/>
</dbReference>
<organism evidence="2 3">
    <name type="scientific">Hydrogenispora ethanolica</name>
    <dbReference type="NCBI Taxonomy" id="1082276"/>
    <lineage>
        <taxon>Bacteria</taxon>
        <taxon>Bacillati</taxon>
        <taxon>Bacillota</taxon>
        <taxon>Hydrogenispora</taxon>
    </lineage>
</organism>
<proteinExistence type="predicted"/>
<comment type="caution">
    <text evidence="2">The sequence shown here is derived from an EMBL/GenBank/DDBJ whole genome shotgun (WGS) entry which is preliminary data.</text>
</comment>
<evidence type="ECO:0000313" key="2">
    <source>
        <dbReference type="EMBL" id="TCL60283.1"/>
    </source>
</evidence>
<dbReference type="EMBL" id="SLUN01000036">
    <property type="protein sequence ID" value="TCL60283.1"/>
    <property type="molecule type" value="Genomic_DNA"/>
</dbReference>
<evidence type="ECO:0000313" key="3">
    <source>
        <dbReference type="Proteomes" id="UP000295008"/>
    </source>
</evidence>
<dbReference type="RefSeq" id="WP_132016401.1">
    <property type="nucleotide sequence ID" value="NZ_SLUN01000036.1"/>
</dbReference>
<gene>
    <name evidence="2" type="ORF">EDC14_103636</name>
</gene>
<accession>A0A4R1R494</accession>
<name>A0A4R1R494_HYDET</name>
<reference evidence="2 3" key="1">
    <citation type="submission" date="2019-03" db="EMBL/GenBank/DDBJ databases">
        <title>Genomic Encyclopedia of Type Strains, Phase IV (KMG-IV): sequencing the most valuable type-strain genomes for metagenomic binning, comparative biology and taxonomic classification.</title>
        <authorList>
            <person name="Goeker M."/>
        </authorList>
    </citation>
    <scope>NUCLEOTIDE SEQUENCE [LARGE SCALE GENOMIC DNA]</scope>
    <source>
        <strain evidence="2 3">LX-B</strain>
    </source>
</reference>
<dbReference type="Pfam" id="PF13524">
    <property type="entry name" value="Glyco_trans_1_2"/>
    <property type="match status" value="1"/>
</dbReference>
<keyword evidence="2" id="KW-0808">Transferase</keyword>
<dbReference type="OrthoDB" id="7019976at2"/>
<dbReference type="Gene3D" id="3.40.50.2000">
    <property type="entry name" value="Glycogen Phosphorylase B"/>
    <property type="match status" value="1"/>
</dbReference>